<dbReference type="GO" id="GO:0000105">
    <property type="term" value="P:L-histidine biosynthetic process"/>
    <property type="evidence" value="ECO:0007669"/>
    <property type="project" value="UniProtKB-UniRule"/>
</dbReference>
<reference evidence="14 15" key="1">
    <citation type="journal article" date="2018" name="Nat. Biotechnol.">
        <title>A standardized bacterial taxonomy based on genome phylogeny substantially revises the tree of life.</title>
        <authorList>
            <person name="Parks D.H."/>
            <person name="Chuvochina M."/>
            <person name="Waite D.W."/>
            <person name="Rinke C."/>
            <person name="Skarshewski A."/>
            <person name="Chaumeil P.A."/>
            <person name="Hugenholtz P."/>
        </authorList>
    </citation>
    <scope>NUCLEOTIDE SEQUENCE [LARGE SCALE GENOMIC DNA]</scope>
    <source>
        <strain evidence="14">UBA9375</strain>
    </source>
</reference>
<feature type="compositionally biased region" description="Polar residues" evidence="12">
    <location>
        <begin position="7"/>
        <end position="32"/>
    </location>
</feature>
<dbReference type="EC" id="2.6.1.9" evidence="11"/>
<dbReference type="InterPro" id="IPR004839">
    <property type="entry name" value="Aminotransferase_I/II_large"/>
</dbReference>
<feature type="domain" description="Aminotransferase class I/classII large" evidence="13">
    <location>
        <begin position="25"/>
        <end position="350"/>
    </location>
</feature>
<dbReference type="InterPro" id="IPR001917">
    <property type="entry name" value="Aminotrans_II_pyridoxalP_BS"/>
</dbReference>
<evidence type="ECO:0000313" key="14">
    <source>
        <dbReference type="EMBL" id="HCO27677.1"/>
    </source>
</evidence>
<keyword evidence="9 11" id="KW-0368">Histidine biosynthesis</keyword>
<evidence type="ECO:0000256" key="3">
    <source>
        <dbReference type="ARBA" id="ARBA00007970"/>
    </source>
</evidence>
<dbReference type="InterPro" id="IPR015424">
    <property type="entry name" value="PyrdxlP-dep_Trfase"/>
</dbReference>
<evidence type="ECO:0000256" key="10">
    <source>
        <dbReference type="ARBA" id="ARBA00047481"/>
    </source>
</evidence>
<dbReference type="InterPro" id="IPR005861">
    <property type="entry name" value="HisP_aminotrans"/>
</dbReference>
<comment type="pathway">
    <text evidence="2 11">Amino-acid biosynthesis; L-histidine biosynthesis; L-histidine from 5-phospho-alpha-D-ribose 1-diphosphate: step 7/9.</text>
</comment>
<evidence type="ECO:0000256" key="4">
    <source>
        <dbReference type="ARBA" id="ARBA00011738"/>
    </source>
</evidence>
<dbReference type="EMBL" id="DQAY01000203">
    <property type="protein sequence ID" value="HCO27677.1"/>
    <property type="molecule type" value="Genomic_DNA"/>
</dbReference>
<comment type="catalytic activity">
    <reaction evidence="10 11">
        <text>L-histidinol phosphate + 2-oxoglutarate = 3-(imidazol-4-yl)-2-oxopropyl phosphate + L-glutamate</text>
        <dbReference type="Rhea" id="RHEA:23744"/>
        <dbReference type="ChEBI" id="CHEBI:16810"/>
        <dbReference type="ChEBI" id="CHEBI:29985"/>
        <dbReference type="ChEBI" id="CHEBI:57766"/>
        <dbReference type="ChEBI" id="CHEBI:57980"/>
        <dbReference type="EC" id="2.6.1.9"/>
    </reaction>
</comment>
<dbReference type="NCBIfam" id="TIGR01141">
    <property type="entry name" value="hisC"/>
    <property type="match status" value="1"/>
</dbReference>
<evidence type="ECO:0000256" key="5">
    <source>
        <dbReference type="ARBA" id="ARBA00022576"/>
    </source>
</evidence>
<evidence type="ECO:0000256" key="9">
    <source>
        <dbReference type="ARBA" id="ARBA00023102"/>
    </source>
</evidence>
<gene>
    <name evidence="11 14" type="primary">hisC</name>
    <name evidence="14" type="ORF">DIT97_33485</name>
</gene>
<keyword evidence="8 11" id="KW-0663">Pyridoxal phosphate</keyword>
<comment type="similarity">
    <text evidence="3 11">Belongs to the class-II pyridoxal-phosphate-dependent aminotransferase family. Histidinol-phosphate aminotransferase subfamily.</text>
</comment>
<evidence type="ECO:0000313" key="15">
    <source>
        <dbReference type="Proteomes" id="UP000263642"/>
    </source>
</evidence>
<dbReference type="InterPro" id="IPR015421">
    <property type="entry name" value="PyrdxlP-dep_Trfase_major"/>
</dbReference>
<dbReference type="CDD" id="cd00609">
    <property type="entry name" value="AAT_like"/>
    <property type="match status" value="1"/>
</dbReference>
<accession>A0A3D3RI12</accession>
<dbReference type="InterPro" id="IPR015422">
    <property type="entry name" value="PyrdxlP-dep_Trfase_small"/>
</dbReference>
<dbReference type="UniPathway" id="UPA00031">
    <property type="reaction ID" value="UER00012"/>
</dbReference>
<dbReference type="PANTHER" id="PTHR42885:SF2">
    <property type="entry name" value="HISTIDINOL-PHOSPHATE AMINOTRANSFERASE"/>
    <property type="match status" value="1"/>
</dbReference>
<keyword evidence="7 11" id="KW-0808">Transferase</keyword>
<keyword evidence="5 11" id="KW-0032">Aminotransferase</keyword>
<dbReference type="Proteomes" id="UP000263642">
    <property type="component" value="Unassembled WGS sequence"/>
</dbReference>
<sequence>MSLFRPQVQQMTGYTPGEQPQESGWVKLNTNENPYPPSPLVKEAVEQALSGRLNIYPDPLATEFRKVAADLFQVEPDWILPGNGSDEVLTILMRTFADAGDLVSAPYPSYTLYETLAEIQGARFEKIQLNPDWSWPVSQAQAISGKSKILFVPNPNAPSGNRWTDDEIISLVPPQGVLVLDEAYGDFCDQPHKGELLKSKAGERIIVTRTFSKSYSLAGIRFGFAVAHPELIQGMQKVKDSYNCNTLSLAAALAAMKDQEWMQANTKKIQETRARLVTELNQLGFDTVDSQTNFVWCTHPDQQHERRYQELKRRKILVRYMKFGLTDGVLDGLRITVGTDDEVQAVLKALQEIG</sequence>
<feature type="modified residue" description="N6-(pyridoxal phosphate)lysine" evidence="11">
    <location>
        <position position="213"/>
    </location>
</feature>
<dbReference type="GO" id="GO:0004400">
    <property type="term" value="F:histidinol-phosphate transaminase activity"/>
    <property type="evidence" value="ECO:0007669"/>
    <property type="project" value="UniProtKB-UniRule"/>
</dbReference>
<dbReference type="AlphaFoldDB" id="A0A3D3RI12"/>
<evidence type="ECO:0000256" key="7">
    <source>
        <dbReference type="ARBA" id="ARBA00022679"/>
    </source>
</evidence>
<organism evidence="14 15">
    <name type="scientific">Gimesia maris</name>
    <dbReference type="NCBI Taxonomy" id="122"/>
    <lineage>
        <taxon>Bacteria</taxon>
        <taxon>Pseudomonadati</taxon>
        <taxon>Planctomycetota</taxon>
        <taxon>Planctomycetia</taxon>
        <taxon>Planctomycetales</taxon>
        <taxon>Planctomycetaceae</taxon>
        <taxon>Gimesia</taxon>
    </lineage>
</organism>
<name>A0A3D3RI12_9PLAN</name>
<evidence type="ECO:0000256" key="2">
    <source>
        <dbReference type="ARBA" id="ARBA00005011"/>
    </source>
</evidence>
<dbReference type="Gene3D" id="3.40.640.10">
    <property type="entry name" value="Type I PLP-dependent aspartate aminotransferase-like (Major domain)"/>
    <property type="match status" value="1"/>
</dbReference>
<evidence type="ECO:0000256" key="11">
    <source>
        <dbReference type="HAMAP-Rule" id="MF_01023"/>
    </source>
</evidence>
<feature type="region of interest" description="Disordered" evidence="12">
    <location>
        <begin position="1"/>
        <end position="32"/>
    </location>
</feature>
<evidence type="ECO:0000259" key="13">
    <source>
        <dbReference type="Pfam" id="PF00155"/>
    </source>
</evidence>
<dbReference type="PROSITE" id="PS00599">
    <property type="entry name" value="AA_TRANSFER_CLASS_2"/>
    <property type="match status" value="1"/>
</dbReference>
<evidence type="ECO:0000256" key="6">
    <source>
        <dbReference type="ARBA" id="ARBA00022605"/>
    </source>
</evidence>
<dbReference type="HAMAP" id="MF_01023">
    <property type="entry name" value="HisC_aminotrans_2"/>
    <property type="match status" value="1"/>
</dbReference>
<comment type="cofactor">
    <cofactor evidence="1 11">
        <name>pyridoxal 5'-phosphate</name>
        <dbReference type="ChEBI" id="CHEBI:597326"/>
    </cofactor>
</comment>
<comment type="subunit">
    <text evidence="4 11">Homodimer.</text>
</comment>
<proteinExistence type="inferred from homology"/>
<keyword evidence="6 11" id="KW-0028">Amino-acid biosynthesis</keyword>
<dbReference type="GO" id="GO:0030170">
    <property type="term" value="F:pyridoxal phosphate binding"/>
    <property type="evidence" value="ECO:0007669"/>
    <property type="project" value="InterPro"/>
</dbReference>
<protein>
    <recommendedName>
        <fullName evidence="11">Histidinol-phosphate aminotransferase</fullName>
        <ecNumber evidence="11">2.6.1.9</ecNumber>
    </recommendedName>
    <alternativeName>
        <fullName evidence="11">Imidazole acetol-phosphate transaminase</fullName>
    </alternativeName>
</protein>
<evidence type="ECO:0000256" key="12">
    <source>
        <dbReference type="SAM" id="MobiDB-lite"/>
    </source>
</evidence>
<comment type="caution">
    <text evidence="14">The sequence shown here is derived from an EMBL/GenBank/DDBJ whole genome shotgun (WGS) entry which is preliminary data.</text>
</comment>
<evidence type="ECO:0000256" key="8">
    <source>
        <dbReference type="ARBA" id="ARBA00022898"/>
    </source>
</evidence>
<dbReference type="SUPFAM" id="SSF53383">
    <property type="entry name" value="PLP-dependent transferases"/>
    <property type="match status" value="1"/>
</dbReference>
<dbReference type="Gene3D" id="3.90.1150.10">
    <property type="entry name" value="Aspartate Aminotransferase, domain 1"/>
    <property type="match status" value="1"/>
</dbReference>
<dbReference type="PANTHER" id="PTHR42885">
    <property type="entry name" value="HISTIDINOL-PHOSPHATE AMINOTRANSFERASE-RELATED"/>
    <property type="match status" value="1"/>
</dbReference>
<dbReference type="Pfam" id="PF00155">
    <property type="entry name" value="Aminotran_1_2"/>
    <property type="match status" value="1"/>
</dbReference>
<evidence type="ECO:0000256" key="1">
    <source>
        <dbReference type="ARBA" id="ARBA00001933"/>
    </source>
</evidence>